<feature type="domain" description="MULE transposase" evidence="1">
    <location>
        <begin position="147"/>
        <end position="223"/>
    </location>
</feature>
<comment type="caution">
    <text evidence="2">The sequence shown here is derived from an EMBL/GenBank/DDBJ whole genome shotgun (WGS) entry which is preliminary data.</text>
</comment>
<gene>
    <name evidence="2" type="ORF">LSAT_V11C200063850</name>
</gene>
<dbReference type="InterPro" id="IPR018289">
    <property type="entry name" value="MULE_transposase_dom"/>
</dbReference>
<dbReference type="Pfam" id="PF10551">
    <property type="entry name" value="MULE"/>
    <property type="match status" value="1"/>
</dbReference>
<organism evidence="2 3">
    <name type="scientific">Lactuca sativa</name>
    <name type="common">Garden lettuce</name>
    <dbReference type="NCBI Taxonomy" id="4236"/>
    <lineage>
        <taxon>Eukaryota</taxon>
        <taxon>Viridiplantae</taxon>
        <taxon>Streptophyta</taxon>
        <taxon>Embryophyta</taxon>
        <taxon>Tracheophyta</taxon>
        <taxon>Spermatophyta</taxon>
        <taxon>Magnoliopsida</taxon>
        <taxon>eudicotyledons</taxon>
        <taxon>Gunneridae</taxon>
        <taxon>Pentapetalae</taxon>
        <taxon>asterids</taxon>
        <taxon>campanulids</taxon>
        <taxon>Asterales</taxon>
        <taxon>Asteraceae</taxon>
        <taxon>Cichorioideae</taxon>
        <taxon>Cichorieae</taxon>
        <taxon>Lactucinae</taxon>
        <taxon>Lactuca</taxon>
    </lineage>
</organism>
<dbReference type="PANTHER" id="PTHR47718:SF12">
    <property type="entry name" value="PROTEIN FAR1-RELATED SEQUENCE"/>
    <property type="match status" value="1"/>
</dbReference>
<dbReference type="PANTHER" id="PTHR47718">
    <property type="entry name" value="OS01G0519700 PROTEIN"/>
    <property type="match status" value="1"/>
</dbReference>
<protein>
    <recommendedName>
        <fullName evidence="1">MULE transposase domain-containing protein</fullName>
    </recommendedName>
</protein>
<dbReference type="AlphaFoldDB" id="A0A9R1XPX0"/>
<sequence length="223" mass="26508">MLKKIMNRKIGVGIIRLRCLVTNIQGLPNTCHVDTLNPKKSKIQRRVETRRTGCNARVGFKMRKGSYKWWLYKWNYTHILVDKMTIRKNNVQKFSFGFKVEKKQLNAIFWANNTFKTNYKEFDGVVSLMPHFQLTCYNYNVIVPLIRYGMEFIFFIEIDNHKKFVTFGVRLLSIEYIESYTWFLNSFLKAFGKQPILVLSDQDTSMKNKITNVFLQSTHRLCM</sequence>
<dbReference type="EMBL" id="NBSK02000002">
    <property type="protein sequence ID" value="KAJ0222955.1"/>
    <property type="molecule type" value="Genomic_DNA"/>
</dbReference>
<reference evidence="2 3" key="1">
    <citation type="journal article" date="2017" name="Nat. Commun.">
        <title>Genome assembly with in vitro proximity ligation data and whole-genome triplication in lettuce.</title>
        <authorList>
            <person name="Reyes-Chin-Wo S."/>
            <person name="Wang Z."/>
            <person name="Yang X."/>
            <person name="Kozik A."/>
            <person name="Arikit S."/>
            <person name="Song C."/>
            <person name="Xia L."/>
            <person name="Froenicke L."/>
            <person name="Lavelle D.O."/>
            <person name="Truco M.J."/>
            <person name="Xia R."/>
            <person name="Zhu S."/>
            <person name="Xu C."/>
            <person name="Xu H."/>
            <person name="Xu X."/>
            <person name="Cox K."/>
            <person name="Korf I."/>
            <person name="Meyers B.C."/>
            <person name="Michelmore R.W."/>
        </authorList>
    </citation>
    <scope>NUCLEOTIDE SEQUENCE [LARGE SCALE GENOMIC DNA]</scope>
    <source>
        <strain evidence="3">cv. Salinas</strain>
        <tissue evidence="2">Seedlings</tissue>
    </source>
</reference>
<evidence type="ECO:0000259" key="1">
    <source>
        <dbReference type="Pfam" id="PF10551"/>
    </source>
</evidence>
<keyword evidence="3" id="KW-1185">Reference proteome</keyword>
<dbReference type="Proteomes" id="UP000235145">
    <property type="component" value="Unassembled WGS sequence"/>
</dbReference>
<evidence type="ECO:0000313" key="2">
    <source>
        <dbReference type="EMBL" id="KAJ0222955.1"/>
    </source>
</evidence>
<name>A0A9R1XPX0_LACSA</name>
<evidence type="ECO:0000313" key="3">
    <source>
        <dbReference type="Proteomes" id="UP000235145"/>
    </source>
</evidence>
<accession>A0A9R1XPX0</accession>
<proteinExistence type="predicted"/>